<organism evidence="2 3">
    <name type="scientific">Pleurotus eryngii</name>
    <name type="common">Boletus of the steppes</name>
    <dbReference type="NCBI Taxonomy" id="5323"/>
    <lineage>
        <taxon>Eukaryota</taxon>
        <taxon>Fungi</taxon>
        <taxon>Dikarya</taxon>
        <taxon>Basidiomycota</taxon>
        <taxon>Agaricomycotina</taxon>
        <taxon>Agaricomycetes</taxon>
        <taxon>Agaricomycetidae</taxon>
        <taxon>Agaricales</taxon>
        <taxon>Pleurotineae</taxon>
        <taxon>Pleurotaceae</taxon>
        <taxon>Pleurotus</taxon>
    </lineage>
</organism>
<proteinExistence type="predicted"/>
<dbReference type="Gene3D" id="1.10.600.10">
    <property type="entry name" value="Farnesyl Diphosphate Synthase"/>
    <property type="match status" value="1"/>
</dbReference>
<evidence type="ECO:0000313" key="3">
    <source>
        <dbReference type="Proteomes" id="UP000807025"/>
    </source>
</evidence>
<comment type="caution">
    <text evidence="2">The sequence shown here is derived from an EMBL/GenBank/DDBJ whole genome shotgun (WGS) entry which is preliminary data.</text>
</comment>
<dbReference type="InterPro" id="IPR008949">
    <property type="entry name" value="Isoprenoid_synthase_dom_sf"/>
</dbReference>
<accession>A0A9P6D0V1</accession>
<protein>
    <submittedName>
        <fullName evidence="2">Uncharacterized protein</fullName>
    </submittedName>
</protein>
<feature type="compositionally biased region" description="Pro residues" evidence="1">
    <location>
        <begin position="41"/>
        <end position="51"/>
    </location>
</feature>
<keyword evidence="3" id="KW-1185">Reference proteome</keyword>
<evidence type="ECO:0000313" key="2">
    <source>
        <dbReference type="EMBL" id="KAF9488046.1"/>
    </source>
</evidence>
<name>A0A9P6D0V1_PLEER</name>
<gene>
    <name evidence="2" type="ORF">BDN71DRAFT_1457806</name>
</gene>
<feature type="region of interest" description="Disordered" evidence="1">
    <location>
        <begin position="37"/>
        <end position="57"/>
    </location>
</feature>
<evidence type="ECO:0000256" key="1">
    <source>
        <dbReference type="SAM" id="MobiDB-lite"/>
    </source>
</evidence>
<dbReference type="AlphaFoldDB" id="A0A9P6D0V1"/>
<dbReference type="EMBL" id="MU154735">
    <property type="protein sequence ID" value="KAF9488046.1"/>
    <property type="molecule type" value="Genomic_DNA"/>
</dbReference>
<sequence>MSLRQISLQGALKVCMSECRKNVETYRTVERAILIGLSGEPPAPPPPPMPQRRPKALSGHTRASSSVWSWIPFMSAQEAAEPTVAEPAVLFAVLEVEEWDEDIKDDMRSYVNGLRDCVVGYIHWLYETEIYFGQLGDEVRATGWTFLPVVTS</sequence>
<dbReference type="Proteomes" id="UP000807025">
    <property type="component" value="Unassembled WGS sequence"/>
</dbReference>
<dbReference type="OrthoDB" id="2861623at2759"/>
<reference evidence="2" key="1">
    <citation type="submission" date="2020-11" db="EMBL/GenBank/DDBJ databases">
        <authorList>
            <consortium name="DOE Joint Genome Institute"/>
            <person name="Ahrendt S."/>
            <person name="Riley R."/>
            <person name="Andreopoulos W."/>
            <person name="Labutti K."/>
            <person name="Pangilinan J."/>
            <person name="Ruiz-Duenas F.J."/>
            <person name="Barrasa J.M."/>
            <person name="Sanchez-Garcia M."/>
            <person name="Camarero S."/>
            <person name="Miyauchi S."/>
            <person name="Serrano A."/>
            <person name="Linde D."/>
            <person name="Babiker R."/>
            <person name="Drula E."/>
            <person name="Ayuso-Fernandez I."/>
            <person name="Pacheco R."/>
            <person name="Padilla G."/>
            <person name="Ferreira P."/>
            <person name="Barriuso J."/>
            <person name="Kellner H."/>
            <person name="Castanera R."/>
            <person name="Alfaro M."/>
            <person name="Ramirez L."/>
            <person name="Pisabarro A.G."/>
            <person name="Kuo A."/>
            <person name="Tritt A."/>
            <person name="Lipzen A."/>
            <person name="He G."/>
            <person name="Yan M."/>
            <person name="Ng V."/>
            <person name="Cullen D."/>
            <person name="Martin F."/>
            <person name="Rosso M.-N."/>
            <person name="Henrissat B."/>
            <person name="Hibbett D."/>
            <person name="Martinez A.T."/>
            <person name="Grigoriev I.V."/>
        </authorList>
    </citation>
    <scope>NUCLEOTIDE SEQUENCE</scope>
    <source>
        <strain evidence="2">ATCC 90797</strain>
    </source>
</reference>